<dbReference type="Pfam" id="PF13174">
    <property type="entry name" value="TPR_6"/>
    <property type="match status" value="1"/>
</dbReference>
<dbReference type="EMBL" id="SZVO01000003">
    <property type="protein sequence ID" value="TKT92626.1"/>
    <property type="molecule type" value="Genomic_DNA"/>
</dbReference>
<protein>
    <submittedName>
        <fullName evidence="2">Tetratricopeptide repeat protein</fullName>
    </submittedName>
</protein>
<proteinExistence type="predicted"/>
<feature type="repeat" description="TPR" evidence="1">
    <location>
        <begin position="39"/>
        <end position="72"/>
    </location>
</feature>
<dbReference type="AlphaFoldDB" id="A0A4U6D793"/>
<evidence type="ECO:0000313" key="2">
    <source>
        <dbReference type="EMBL" id="TKT92626.1"/>
    </source>
</evidence>
<organism evidence="2 3">
    <name type="scientific">Dyadobacter frigoris</name>
    <dbReference type="NCBI Taxonomy" id="2576211"/>
    <lineage>
        <taxon>Bacteria</taxon>
        <taxon>Pseudomonadati</taxon>
        <taxon>Bacteroidota</taxon>
        <taxon>Cytophagia</taxon>
        <taxon>Cytophagales</taxon>
        <taxon>Spirosomataceae</taxon>
        <taxon>Dyadobacter</taxon>
    </lineage>
</organism>
<accession>A0A4U6D793</accession>
<dbReference type="InterPro" id="IPR019734">
    <property type="entry name" value="TPR_rpt"/>
</dbReference>
<keyword evidence="3" id="KW-1185">Reference proteome</keyword>
<dbReference type="InterPro" id="IPR011990">
    <property type="entry name" value="TPR-like_helical_dom_sf"/>
</dbReference>
<gene>
    <name evidence="2" type="ORF">FDK13_07355</name>
</gene>
<comment type="caution">
    <text evidence="2">The sequence shown here is derived from an EMBL/GenBank/DDBJ whole genome shotgun (WGS) entry which is preliminary data.</text>
</comment>
<evidence type="ECO:0000313" key="3">
    <source>
        <dbReference type="Proteomes" id="UP000304900"/>
    </source>
</evidence>
<dbReference type="Proteomes" id="UP000304900">
    <property type="component" value="Unassembled WGS sequence"/>
</dbReference>
<dbReference type="SUPFAM" id="SSF48452">
    <property type="entry name" value="TPR-like"/>
    <property type="match status" value="1"/>
</dbReference>
<name>A0A4U6D793_9BACT</name>
<keyword evidence="1" id="KW-0802">TPR repeat</keyword>
<dbReference type="RefSeq" id="WP_137339354.1">
    <property type="nucleotide sequence ID" value="NZ_BSQH01000002.1"/>
</dbReference>
<sequence length="80" mass="8923">MQGLIKSLENKDDEAIKILMIARKKEHDLGCSEPPSYARPVLISLGEVYLKAGKYDLALKAYQDLAKKRPNSANPLWGPL</sequence>
<dbReference type="PROSITE" id="PS50005">
    <property type="entry name" value="TPR"/>
    <property type="match status" value="1"/>
</dbReference>
<reference evidence="2 3" key="1">
    <citation type="submission" date="2019-05" db="EMBL/GenBank/DDBJ databases">
        <title>Dyadobacter AR-3-8 sp. nov., isolated from arctic soil.</title>
        <authorList>
            <person name="Chaudhary D.K."/>
        </authorList>
    </citation>
    <scope>NUCLEOTIDE SEQUENCE [LARGE SCALE GENOMIC DNA]</scope>
    <source>
        <strain evidence="2 3">AR-3-8</strain>
    </source>
</reference>
<dbReference type="Gene3D" id="1.25.40.10">
    <property type="entry name" value="Tetratricopeptide repeat domain"/>
    <property type="match status" value="1"/>
</dbReference>
<evidence type="ECO:0000256" key="1">
    <source>
        <dbReference type="PROSITE-ProRule" id="PRU00339"/>
    </source>
</evidence>
<dbReference type="OrthoDB" id="9778494at2"/>